<reference evidence="3" key="1">
    <citation type="submission" date="2017-08" db="EMBL/GenBank/DDBJ databases">
        <title>Direct submision.</title>
        <authorList>
            <person name="Kim S.-J."/>
            <person name="Rhee S.-K."/>
        </authorList>
    </citation>
    <scope>NUCLEOTIDE SEQUENCE [LARGE SCALE GENOMIC DNA]</scope>
    <source>
        <strain evidence="3">GI5</strain>
    </source>
</reference>
<organism evidence="2 3">
    <name type="scientific">Ketobacter alkanivorans</name>
    <dbReference type="NCBI Taxonomy" id="1917421"/>
    <lineage>
        <taxon>Bacteria</taxon>
        <taxon>Pseudomonadati</taxon>
        <taxon>Pseudomonadota</taxon>
        <taxon>Gammaproteobacteria</taxon>
        <taxon>Pseudomonadales</taxon>
        <taxon>Ketobacteraceae</taxon>
        <taxon>Ketobacter</taxon>
    </lineage>
</organism>
<keyword evidence="3" id="KW-1185">Reference proteome</keyword>
<sequence length="209" mass="23984">MLSKPQNLILLLIAVLFSHSVAAISFYRYENDEGHKVITQTLPPNVVHKGYEVLNERGLVVKVVPRALTAEELDALEVEQRSQHQQAEQARRDKKLLSIFSSPKDAERARDRKLEALEVYISVTKGNILKLKGEYNQAQSQAAEKERAGQAVPDFLVEKMDSFARQIQQAEESIEEKEQEKLVIRKAYQEDIDRLKYLQDQKQKALEGR</sequence>
<protein>
    <recommendedName>
        <fullName evidence="4">DUF4124 domain-containing protein</fullName>
    </recommendedName>
</protein>
<dbReference type="AlphaFoldDB" id="A0A2K9LKA8"/>
<feature type="coiled-coil region" evidence="1">
    <location>
        <begin position="128"/>
        <end position="187"/>
    </location>
</feature>
<gene>
    <name evidence="2" type="ORF">Kalk_10260</name>
</gene>
<name>A0A2K9LKA8_9GAMM</name>
<evidence type="ECO:0000313" key="2">
    <source>
        <dbReference type="EMBL" id="AUM12778.1"/>
    </source>
</evidence>
<dbReference type="EMBL" id="CP022684">
    <property type="protein sequence ID" value="AUM12778.1"/>
    <property type="molecule type" value="Genomic_DNA"/>
</dbReference>
<accession>A0A2K9LKA8</accession>
<dbReference type="Proteomes" id="UP000235116">
    <property type="component" value="Chromosome"/>
</dbReference>
<keyword evidence="1" id="KW-0175">Coiled coil</keyword>
<proteinExistence type="predicted"/>
<evidence type="ECO:0000256" key="1">
    <source>
        <dbReference type="SAM" id="Coils"/>
    </source>
</evidence>
<evidence type="ECO:0000313" key="3">
    <source>
        <dbReference type="Proteomes" id="UP000235116"/>
    </source>
</evidence>
<dbReference type="KEGG" id="kak:Kalk_10260"/>
<evidence type="ECO:0008006" key="4">
    <source>
        <dbReference type="Google" id="ProtNLM"/>
    </source>
</evidence>